<dbReference type="Proteomes" id="UP000197153">
    <property type="component" value="Chromosome 2"/>
</dbReference>
<dbReference type="Pfam" id="PF07729">
    <property type="entry name" value="FCD"/>
    <property type="match status" value="1"/>
</dbReference>
<name>A0A248JVB0_9PROT</name>
<feature type="domain" description="HTH gntR-type" evidence="4">
    <location>
        <begin position="6"/>
        <end position="73"/>
    </location>
</feature>
<dbReference type="InterPro" id="IPR008920">
    <property type="entry name" value="TF_FadR/GntR_C"/>
</dbReference>
<dbReference type="RefSeq" id="WP_088873047.1">
    <property type="nucleotide sequence ID" value="NZ_CP022111.1"/>
</dbReference>
<dbReference type="Gene3D" id="1.20.120.530">
    <property type="entry name" value="GntR ligand-binding domain-like"/>
    <property type="match status" value="1"/>
</dbReference>
<keyword evidence="6" id="KW-1185">Reference proteome</keyword>
<gene>
    <name evidence="5" type="ORF">Y958_16120</name>
</gene>
<evidence type="ECO:0000256" key="2">
    <source>
        <dbReference type="ARBA" id="ARBA00023125"/>
    </source>
</evidence>
<evidence type="ECO:0000256" key="1">
    <source>
        <dbReference type="ARBA" id="ARBA00023015"/>
    </source>
</evidence>
<dbReference type="InterPro" id="IPR011711">
    <property type="entry name" value="GntR_C"/>
</dbReference>
<dbReference type="GO" id="GO:0003677">
    <property type="term" value="F:DNA binding"/>
    <property type="evidence" value="ECO:0007669"/>
    <property type="project" value="UniProtKB-KW"/>
</dbReference>
<dbReference type="Gene3D" id="1.10.10.10">
    <property type="entry name" value="Winged helix-like DNA-binding domain superfamily/Winged helix DNA-binding domain"/>
    <property type="match status" value="1"/>
</dbReference>
<keyword evidence="3" id="KW-0804">Transcription</keyword>
<dbReference type="InterPro" id="IPR036388">
    <property type="entry name" value="WH-like_DNA-bd_sf"/>
</dbReference>
<accession>A0A248JVB0</accession>
<dbReference type="SUPFAM" id="SSF46785">
    <property type="entry name" value="Winged helix' DNA-binding domain"/>
    <property type="match status" value="1"/>
</dbReference>
<organism evidence="5 6">
    <name type="scientific">Nitrospirillum viridazoti CBAmc</name>
    <dbReference type="NCBI Taxonomy" id="1441467"/>
    <lineage>
        <taxon>Bacteria</taxon>
        <taxon>Pseudomonadati</taxon>
        <taxon>Pseudomonadota</taxon>
        <taxon>Alphaproteobacteria</taxon>
        <taxon>Rhodospirillales</taxon>
        <taxon>Azospirillaceae</taxon>
        <taxon>Nitrospirillum</taxon>
        <taxon>Nitrospirillum viridazoti</taxon>
    </lineage>
</organism>
<evidence type="ECO:0000313" key="6">
    <source>
        <dbReference type="Proteomes" id="UP000197153"/>
    </source>
</evidence>
<dbReference type="GO" id="GO:0003700">
    <property type="term" value="F:DNA-binding transcription factor activity"/>
    <property type="evidence" value="ECO:0007669"/>
    <property type="project" value="InterPro"/>
</dbReference>
<dbReference type="EMBL" id="CP022111">
    <property type="protein sequence ID" value="ASG22466.1"/>
    <property type="molecule type" value="Genomic_DNA"/>
</dbReference>
<dbReference type="CDD" id="cd07377">
    <property type="entry name" value="WHTH_GntR"/>
    <property type="match status" value="1"/>
</dbReference>
<dbReference type="SMART" id="SM00345">
    <property type="entry name" value="HTH_GNTR"/>
    <property type="match status" value="1"/>
</dbReference>
<sequence>MSIIVRSLPDQAYEIVREHILLGTMAPGTAVQQAAVASQLGISKIPLREALGRLEQDGLVTSFPNRGYVVNTLTAEEATEVFALRLKLEPGATADGARRATPADHEHARAELLALEREQGTAGTGHVTHNRAFHMALIRPAGGITSQLMERLHILSERYVRVHLEPQGRDDRARDEHRALFDAWMAGDAAVVETLTARHIQGTLEDLQRELAG</sequence>
<keyword evidence="1" id="KW-0805">Transcription regulation</keyword>
<dbReference type="InterPro" id="IPR036390">
    <property type="entry name" value="WH_DNA-bd_sf"/>
</dbReference>
<reference evidence="5 6" key="1">
    <citation type="submission" date="2017-06" db="EMBL/GenBank/DDBJ databases">
        <title>Complete genome sequence of Nitrospirillum amazonense strain CBAmC, an endophytic nitrogen-fixing and plant growth-promoting bacterium, isolated from sugarcane.</title>
        <authorList>
            <person name="Schwab S."/>
            <person name="dos Santos Teixeira K.R."/>
            <person name="Simoes Araujo J.L."/>
            <person name="Soares Vidal M."/>
            <person name="Borges de Freitas H.R."/>
            <person name="Rivello Crivelaro A.L."/>
            <person name="Bueno de Camargo Nunes A."/>
            <person name="dos Santos C.M."/>
            <person name="Palmeira da Silva Rosa D."/>
            <person name="da Silva Padilha D."/>
            <person name="da Silva E."/>
            <person name="Araujo Terra L."/>
            <person name="Soares Mendes V."/>
            <person name="Farinelli L."/>
            <person name="Magalhaes Cruz L."/>
            <person name="Baldani J.I."/>
        </authorList>
    </citation>
    <scope>NUCLEOTIDE SEQUENCE [LARGE SCALE GENOMIC DNA]</scope>
    <source>
        <strain evidence="5 6">CBAmC</strain>
    </source>
</reference>
<dbReference type="InterPro" id="IPR000524">
    <property type="entry name" value="Tscrpt_reg_HTH_GntR"/>
</dbReference>
<dbReference type="KEGG" id="nao:Y958_16120"/>
<dbReference type="PROSITE" id="PS50949">
    <property type="entry name" value="HTH_GNTR"/>
    <property type="match status" value="1"/>
</dbReference>
<evidence type="ECO:0000256" key="3">
    <source>
        <dbReference type="ARBA" id="ARBA00023163"/>
    </source>
</evidence>
<dbReference type="PANTHER" id="PTHR43537:SF24">
    <property type="entry name" value="GLUCONATE OPERON TRANSCRIPTIONAL REPRESSOR"/>
    <property type="match status" value="1"/>
</dbReference>
<proteinExistence type="predicted"/>
<protein>
    <submittedName>
        <fullName evidence="5">GntR family transcriptional regulator</fullName>
    </submittedName>
</protein>
<evidence type="ECO:0000259" key="4">
    <source>
        <dbReference type="PROSITE" id="PS50949"/>
    </source>
</evidence>
<evidence type="ECO:0000313" key="5">
    <source>
        <dbReference type="EMBL" id="ASG22466.1"/>
    </source>
</evidence>
<dbReference type="PANTHER" id="PTHR43537">
    <property type="entry name" value="TRANSCRIPTIONAL REGULATOR, GNTR FAMILY"/>
    <property type="match status" value="1"/>
</dbReference>
<dbReference type="AlphaFoldDB" id="A0A248JVB0"/>
<dbReference type="Pfam" id="PF00392">
    <property type="entry name" value="GntR"/>
    <property type="match status" value="1"/>
</dbReference>
<dbReference type="SMART" id="SM00895">
    <property type="entry name" value="FCD"/>
    <property type="match status" value="1"/>
</dbReference>
<dbReference type="SUPFAM" id="SSF48008">
    <property type="entry name" value="GntR ligand-binding domain-like"/>
    <property type="match status" value="1"/>
</dbReference>
<keyword evidence="2" id="KW-0238">DNA-binding</keyword>